<feature type="region of interest" description="Disordered" evidence="1">
    <location>
        <begin position="59"/>
        <end position="92"/>
    </location>
</feature>
<evidence type="ECO:0000313" key="3">
    <source>
        <dbReference type="EMBL" id="KAG2885816.1"/>
    </source>
</evidence>
<sequence length="146" mass="16860">MASSLELDVGARRCRERCTLLLAEFKTKMAKSAAASGIEEEHTERDDLLANVLELAEEAETARDEKKQKKRSKQRDDERADAMRDESMAGMRGIKNRHDTFIERMAHIKERDELACALELRKVANEENRLALERDRLAVEKEERMT</sequence>
<dbReference type="Proteomes" id="UP000760860">
    <property type="component" value="Unassembled WGS sequence"/>
</dbReference>
<dbReference type="Proteomes" id="UP000736787">
    <property type="component" value="Unassembled WGS sequence"/>
</dbReference>
<dbReference type="AlphaFoldDB" id="A0A329RLR1"/>
<dbReference type="EMBL" id="RCML01000083">
    <property type="protein sequence ID" value="KAG2992661.1"/>
    <property type="molecule type" value="Genomic_DNA"/>
</dbReference>
<dbReference type="Proteomes" id="UP000251314">
    <property type="component" value="Unassembled WGS sequence"/>
</dbReference>
<dbReference type="EMBL" id="RCMV01001435">
    <property type="protein sequence ID" value="KAG3208610.1"/>
    <property type="molecule type" value="Genomic_DNA"/>
</dbReference>
<keyword evidence="8" id="KW-1185">Reference proteome</keyword>
<dbReference type="EMBL" id="MJFZ01000729">
    <property type="protein sequence ID" value="RAW25637.1"/>
    <property type="molecule type" value="Genomic_DNA"/>
</dbReference>
<reference evidence="2" key="2">
    <citation type="submission" date="2018-10" db="EMBL/GenBank/DDBJ databases">
        <title>Effector identification in a new, highly contiguous assembly of the strawberry crown rot pathogen Phytophthora cactorum.</title>
        <authorList>
            <person name="Armitage A.D."/>
            <person name="Nellist C.F."/>
            <person name="Bates H."/>
            <person name="Vickerstaff R.J."/>
            <person name="Harrison R.J."/>
        </authorList>
    </citation>
    <scope>NUCLEOTIDE SEQUENCE</scope>
    <source>
        <strain evidence="2">15-7</strain>
        <strain evidence="3">4032</strain>
        <strain evidence="4">4040</strain>
        <strain evidence="5">P415</strain>
        <strain evidence="6">P421</strain>
    </source>
</reference>
<evidence type="ECO:0000313" key="2">
    <source>
        <dbReference type="EMBL" id="KAG2863933.1"/>
    </source>
</evidence>
<evidence type="ECO:0000313" key="8">
    <source>
        <dbReference type="Proteomes" id="UP000251314"/>
    </source>
</evidence>
<name>A0A329RLR1_9STRA</name>
<dbReference type="EMBL" id="RCMI01001386">
    <property type="protein sequence ID" value="KAG2885816.1"/>
    <property type="molecule type" value="Genomic_DNA"/>
</dbReference>
<accession>A0A329RLR1</accession>
<gene>
    <name evidence="7" type="ORF">PC110_g17947</name>
    <name evidence="2" type="ORF">PC113_g5003</name>
    <name evidence="3" type="ORF">PC115_g20876</name>
    <name evidence="4" type="ORF">PC117_g21667</name>
    <name evidence="5" type="ORF">PC118_g4446</name>
    <name evidence="6" type="ORF">PC129_g20368</name>
</gene>
<evidence type="ECO:0000313" key="6">
    <source>
        <dbReference type="EMBL" id="KAG3208610.1"/>
    </source>
</evidence>
<evidence type="ECO:0000313" key="4">
    <source>
        <dbReference type="EMBL" id="KAG2901642.1"/>
    </source>
</evidence>
<dbReference type="EMBL" id="RCMK01001115">
    <property type="protein sequence ID" value="KAG2901642.1"/>
    <property type="molecule type" value="Genomic_DNA"/>
</dbReference>
<reference evidence="7 8" key="1">
    <citation type="submission" date="2018-01" db="EMBL/GenBank/DDBJ databases">
        <title>Draft genome of the strawberry crown rot pathogen Phytophthora cactorum.</title>
        <authorList>
            <person name="Armitage A.D."/>
            <person name="Lysoe E."/>
            <person name="Nellist C.F."/>
            <person name="Harrison R.J."/>
            <person name="Brurberg M.B."/>
        </authorList>
    </citation>
    <scope>NUCLEOTIDE SEQUENCE [LARGE SCALE GENOMIC DNA]</scope>
    <source>
        <strain evidence="7 8">10300</strain>
    </source>
</reference>
<evidence type="ECO:0000313" key="7">
    <source>
        <dbReference type="EMBL" id="RAW25637.1"/>
    </source>
</evidence>
<evidence type="ECO:0000256" key="1">
    <source>
        <dbReference type="SAM" id="MobiDB-lite"/>
    </source>
</evidence>
<dbReference type="Proteomes" id="UP000697107">
    <property type="component" value="Unassembled WGS sequence"/>
</dbReference>
<dbReference type="Proteomes" id="UP000735874">
    <property type="component" value="Unassembled WGS sequence"/>
</dbReference>
<dbReference type="EMBL" id="RCMG01000092">
    <property type="protein sequence ID" value="KAG2863933.1"/>
    <property type="molecule type" value="Genomic_DNA"/>
</dbReference>
<feature type="compositionally biased region" description="Basic and acidic residues" evidence="1">
    <location>
        <begin position="74"/>
        <end position="87"/>
    </location>
</feature>
<proteinExistence type="predicted"/>
<protein>
    <submittedName>
        <fullName evidence="7">Uncharacterized protein</fullName>
    </submittedName>
</protein>
<dbReference type="OrthoDB" id="124949at2759"/>
<comment type="caution">
    <text evidence="7">The sequence shown here is derived from an EMBL/GenBank/DDBJ whole genome shotgun (WGS) entry which is preliminary data.</text>
</comment>
<dbReference type="Proteomes" id="UP000774804">
    <property type="component" value="Unassembled WGS sequence"/>
</dbReference>
<dbReference type="VEuPathDB" id="FungiDB:PC110_g17947"/>
<organism evidence="7 8">
    <name type="scientific">Phytophthora cactorum</name>
    <dbReference type="NCBI Taxonomy" id="29920"/>
    <lineage>
        <taxon>Eukaryota</taxon>
        <taxon>Sar</taxon>
        <taxon>Stramenopiles</taxon>
        <taxon>Oomycota</taxon>
        <taxon>Peronosporomycetes</taxon>
        <taxon>Peronosporales</taxon>
        <taxon>Peronosporaceae</taxon>
        <taxon>Phytophthora</taxon>
    </lineage>
</organism>
<evidence type="ECO:0000313" key="5">
    <source>
        <dbReference type="EMBL" id="KAG2992661.1"/>
    </source>
</evidence>